<reference evidence="3" key="1">
    <citation type="submission" date="2008-08" db="EMBL/GenBank/DDBJ databases">
        <title>The complete genome sequence of Coprothermobacter proteolyticus strain ATCC 5245 / DSM 5265 / BT.</title>
        <authorList>
            <person name="Dodson R.J."/>
            <person name="Durkin A.S."/>
            <person name="Wu M."/>
            <person name="Eisen J."/>
            <person name="Sutton G."/>
        </authorList>
    </citation>
    <scope>NUCLEOTIDE SEQUENCE [LARGE SCALE GENOMIC DNA]</scope>
    <source>
        <strain evidence="3">ATCC 35245 / DSM 5265 / OCM 4 / BT</strain>
    </source>
</reference>
<proteinExistence type="predicted"/>
<name>B5Y680_COPPD</name>
<accession>B5Y680</accession>
<evidence type="ECO:0000256" key="1">
    <source>
        <dbReference type="SAM" id="Coils"/>
    </source>
</evidence>
<dbReference type="GO" id="GO:0000287">
    <property type="term" value="F:magnesium ion binding"/>
    <property type="evidence" value="ECO:0007669"/>
    <property type="project" value="TreeGrafter"/>
</dbReference>
<dbReference type="SFLD" id="SFLDS00003">
    <property type="entry name" value="Haloacid_Dehalogenase"/>
    <property type="match status" value="1"/>
</dbReference>
<dbReference type="Gene3D" id="3.40.50.1000">
    <property type="entry name" value="HAD superfamily/HAD-like"/>
    <property type="match status" value="1"/>
</dbReference>
<evidence type="ECO:0000313" key="2">
    <source>
        <dbReference type="EMBL" id="ACI18006.1"/>
    </source>
</evidence>
<dbReference type="RefSeq" id="WP_012544656.1">
    <property type="nucleotide sequence ID" value="NC_011295.1"/>
</dbReference>
<keyword evidence="3" id="KW-1185">Reference proteome</keyword>
<dbReference type="GO" id="GO:0005829">
    <property type="term" value="C:cytosol"/>
    <property type="evidence" value="ECO:0007669"/>
    <property type="project" value="TreeGrafter"/>
</dbReference>
<dbReference type="SUPFAM" id="SSF56784">
    <property type="entry name" value="HAD-like"/>
    <property type="match status" value="1"/>
</dbReference>
<protein>
    <submittedName>
        <fullName evidence="2">Uncharacterized protein</fullName>
    </submittedName>
</protein>
<gene>
    <name evidence="2" type="ordered locus">COPRO5265_1502</name>
</gene>
<dbReference type="NCBIfam" id="TIGR01484">
    <property type="entry name" value="HAD-SF-IIB"/>
    <property type="match status" value="1"/>
</dbReference>
<reference evidence="2 3" key="2">
    <citation type="journal article" date="2014" name="Genome Announc.">
        <title>Complete Genome Sequence of Coprothermobacter proteolyticus DSM 5265.</title>
        <authorList>
            <person name="Alexiev A."/>
            <person name="Coil D.A."/>
            <person name="Badger J.H."/>
            <person name="Enticknap J."/>
            <person name="Ward N."/>
            <person name="Robb F.T."/>
            <person name="Eisen J.A."/>
        </authorList>
    </citation>
    <scope>NUCLEOTIDE SEQUENCE [LARGE SCALE GENOMIC DNA]</scope>
    <source>
        <strain evidence="3">ATCC 35245 / DSM 5265 / OCM 4 / BT</strain>
    </source>
</reference>
<evidence type="ECO:0000313" key="3">
    <source>
        <dbReference type="Proteomes" id="UP000001732"/>
    </source>
</evidence>
<dbReference type="HOGENOM" id="CLU_044146_0_3_9"/>
<dbReference type="Gene3D" id="3.30.1240.10">
    <property type="match status" value="1"/>
</dbReference>
<dbReference type="eggNOG" id="COG0561">
    <property type="taxonomic scope" value="Bacteria"/>
</dbReference>
<dbReference type="NCBIfam" id="TIGR00099">
    <property type="entry name" value="Cof-subfamily"/>
    <property type="match status" value="1"/>
</dbReference>
<dbReference type="KEGG" id="cpo:COPRO5265_1502"/>
<dbReference type="InterPro" id="IPR036412">
    <property type="entry name" value="HAD-like_sf"/>
</dbReference>
<dbReference type="PROSITE" id="PS01228">
    <property type="entry name" value="COF_1"/>
    <property type="match status" value="1"/>
</dbReference>
<feature type="coiled-coil region" evidence="1">
    <location>
        <begin position="173"/>
        <end position="200"/>
    </location>
</feature>
<dbReference type="EMBL" id="CP001145">
    <property type="protein sequence ID" value="ACI18006.1"/>
    <property type="molecule type" value="Genomic_DNA"/>
</dbReference>
<dbReference type="Pfam" id="PF08282">
    <property type="entry name" value="Hydrolase_3"/>
    <property type="match status" value="1"/>
</dbReference>
<dbReference type="InterPro" id="IPR000150">
    <property type="entry name" value="Cof"/>
</dbReference>
<organism evidence="2 3">
    <name type="scientific">Coprothermobacter proteolyticus (strain ATCC 35245 / DSM 5265 / OCM 4 / BT)</name>
    <dbReference type="NCBI Taxonomy" id="309798"/>
    <lineage>
        <taxon>Bacteria</taxon>
        <taxon>Pseudomonadati</taxon>
        <taxon>Coprothermobacterota</taxon>
        <taxon>Coprothermobacteria</taxon>
        <taxon>Coprothermobacterales</taxon>
        <taxon>Coprothermobacteraceae</taxon>
        <taxon>Coprothermobacter</taxon>
    </lineage>
</organism>
<dbReference type="InterPro" id="IPR023214">
    <property type="entry name" value="HAD_sf"/>
</dbReference>
<dbReference type="Proteomes" id="UP000001732">
    <property type="component" value="Chromosome"/>
</dbReference>
<dbReference type="GO" id="GO:0016791">
    <property type="term" value="F:phosphatase activity"/>
    <property type="evidence" value="ECO:0007669"/>
    <property type="project" value="TreeGrafter"/>
</dbReference>
<dbReference type="SFLD" id="SFLDG01140">
    <property type="entry name" value="C2.B:_Phosphomannomutase_and_P"/>
    <property type="match status" value="1"/>
</dbReference>
<dbReference type="AlphaFoldDB" id="B5Y680"/>
<dbReference type="STRING" id="309798.COPRO5265_1502"/>
<dbReference type="PANTHER" id="PTHR10000">
    <property type="entry name" value="PHOSPHOSERINE PHOSPHATASE"/>
    <property type="match status" value="1"/>
</dbReference>
<keyword evidence="1" id="KW-0175">Coiled coil</keyword>
<sequence length="290" mass="32510">MQEQISNDKILEDIRDRLKDVKKLIVTDLDGTLLNNNSELPQEYVEEIKGMLSPEVKLTIASGRGYPSVKTFAYRFPIDVPVICEAGAVVVDPVTEEIIYQQFIEEDVVKAIIDHLVRKRYRCNLYLYRGNSMICYKRPEVPVFTEKEPAPVVNTDLSDIPPEAIVGVRKVSIILEEEYLNQLKEELRELLGDKIDVMRADDGCLDIMAIGVTKGSALQHMLQICGIDPEHVMAIGDNESDATMFDVVKFSVAVANADDFTKSKASFVTSSNEDKGVLLAIKHFLEAQND</sequence>
<dbReference type="CDD" id="cd07516">
    <property type="entry name" value="HAD_Pase"/>
    <property type="match status" value="1"/>
</dbReference>
<dbReference type="InterPro" id="IPR006379">
    <property type="entry name" value="HAD-SF_hydro_IIB"/>
</dbReference>
<dbReference type="PANTHER" id="PTHR10000:SF8">
    <property type="entry name" value="HAD SUPERFAMILY HYDROLASE-LIKE, TYPE 3"/>
    <property type="match status" value="1"/>
</dbReference>